<organism evidence="2 3">
    <name type="scientific">Haloarcula pellucida</name>
    <dbReference type="NCBI Taxonomy" id="1427151"/>
    <lineage>
        <taxon>Archaea</taxon>
        <taxon>Methanobacteriati</taxon>
        <taxon>Methanobacteriota</taxon>
        <taxon>Stenosarchaea group</taxon>
        <taxon>Halobacteria</taxon>
        <taxon>Halobacteriales</taxon>
        <taxon>Haloarculaceae</taxon>
        <taxon>Haloarcula</taxon>
    </lineage>
</organism>
<dbReference type="PIRSF" id="PIRSF006755">
    <property type="entry name" value="DTB_synth"/>
    <property type="match status" value="1"/>
</dbReference>
<keyword evidence="1" id="KW-0460">Magnesium</keyword>
<dbReference type="InterPro" id="IPR004472">
    <property type="entry name" value="DTB_synth_BioD"/>
</dbReference>
<keyword evidence="3" id="KW-1185">Reference proteome</keyword>
<dbReference type="Gene3D" id="3.40.50.300">
    <property type="entry name" value="P-loop containing nucleotide triphosphate hydrolases"/>
    <property type="match status" value="1"/>
</dbReference>
<gene>
    <name evidence="1 2" type="primary">bioD</name>
    <name evidence="2" type="ORF">GCM10009030_09390</name>
</gene>
<keyword evidence="1" id="KW-0547">Nucleotide-binding</keyword>
<comment type="similarity">
    <text evidence="1">Belongs to the dethiobiotin synthetase family.</text>
</comment>
<keyword evidence="1" id="KW-0436">Ligase</keyword>
<feature type="binding site" evidence="1">
    <location>
        <position position="53"/>
    </location>
    <ligand>
        <name>Mg(2+)</name>
        <dbReference type="ChEBI" id="CHEBI:18420"/>
    </ligand>
</feature>
<comment type="cofactor">
    <cofactor evidence="1">
        <name>Mg(2+)</name>
        <dbReference type="ChEBI" id="CHEBI:18420"/>
    </cofactor>
</comment>
<comment type="subcellular location">
    <subcellularLocation>
        <location evidence="1">Cytoplasm</location>
    </subcellularLocation>
</comment>
<accession>A0A830GIQ0</accession>
<sequence length="229" mass="23161">MTDASPGGLFVVGTGTGVGKTVVTAGLTGLLRDRGVDAVAVKPCQTGYPPDDDAAFVAEACGNETASTCLRRLAPALAPEVAADVAEADLSYDEILSGVRTAVNAHEVGVVEGIGGLRVPLADGAEVLDLVAALGLPAVVVARSGLGTLNHTGLTVDALRAHGVSVHGVVLNEYEGATVAERTNPDVLEGMTDAPVWTLPPLDLREPSEAVSGVREHLPAAALSAVTEF</sequence>
<feature type="binding site" evidence="1">
    <location>
        <begin position="17"/>
        <end position="22"/>
    </location>
    <ligand>
        <name>ATP</name>
        <dbReference type="ChEBI" id="CHEBI:30616"/>
    </ligand>
</feature>
<comment type="catalytic activity">
    <reaction evidence="1">
        <text>(7R,8S)-7,8-diammoniononanoate + CO2 + ATP = (4R,5S)-dethiobiotin + ADP + phosphate + 3 H(+)</text>
        <dbReference type="Rhea" id="RHEA:15805"/>
        <dbReference type="ChEBI" id="CHEBI:15378"/>
        <dbReference type="ChEBI" id="CHEBI:16526"/>
        <dbReference type="ChEBI" id="CHEBI:30616"/>
        <dbReference type="ChEBI" id="CHEBI:43474"/>
        <dbReference type="ChEBI" id="CHEBI:149469"/>
        <dbReference type="ChEBI" id="CHEBI:149473"/>
        <dbReference type="ChEBI" id="CHEBI:456216"/>
        <dbReference type="EC" id="6.3.3.3"/>
    </reaction>
</comment>
<dbReference type="GO" id="GO:0005524">
    <property type="term" value="F:ATP binding"/>
    <property type="evidence" value="ECO:0007669"/>
    <property type="project" value="UniProtKB-UniRule"/>
</dbReference>
<keyword evidence="1" id="KW-0963">Cytoplasm</keyword>
<feature type="binding site" evidence="1">
    <location>
        <position position="112"/>
    </location>
    <ligand>
        <name>Mg(2+)</name>
        <dbReference type="ChEBI" id="CHEBI:18420"/>
    </ligand>
</feature>
<dbReference type="GO" id="GO:0000287">
    <property type="term" value="F:magnesium ion binding"/>
    <property type="evidence" value="ECO:0007669"/>
    <property type="project" value="UniProtKB-UniRule"/>
</dbReference>
<evidence type="ECO:0000313" key="2">
    <source>
        <dbReference type="EMBL" id="GGN89043.1"/>
    </source>
</evidence>
<reference evidence="2" key="2">
    <citation type="submission" date="2020-09" db="EMBL/GenBank/DDBJ databases">
        <authorList>
            <person name="Sun Q."/>
            <person name="Ohkuma M."/>
        </authorList>
    </citation>
    <scope>NUCLEOTIDE SEQUENCE</scope>
    <source>
        <strain evidence="2">JCM 17820</strain>
    </source>
</reference>
<dbReference type="GO" id="GO:0004141">
    <property type="term" value="F:dethiobiotin synthase activity"/>
    <property type="evidence" value="ECO:0007669"/>
    <property type="project" value="UniProtKB-UniRule"/>
</dbReference>
<dbReference type="AlphaFoldDB" id="A0A830GIQ0"/>
<dbReference type="RefSeq" id="WP_188995018.1">
    <property type="nucleotide sequence ID" value="NZ_BMOU01000001.1"/>
</dbReference>
<comment type="pathway">
    <text evidence="1">Cofactor biosynthesis; biotin biosynthesis; biotin from 7,8-diaminononanoate: step 1/2.</text>
</comment>
<dbReference type="GO" id="GO:0005829">
    <property type="term" value="C:cytosol"/>
    <property type="evidence" value="ECO:0007669"/>
    <property type="project" value="TreeGrafter"/>
</dbReference>
<evidence type="ECO:0000256" key="1">
    <source>
        <dbReference type="HAMAP-Rule" id="MF_00336"/>
    </source>
</evidence>
<protein>
    <recommendedName>
        <fullName evidence="1">ATP-dependent dethiobiotin synthetase BioD</fullName>
        <ecNumber evidence="1">6.3.3.3</ecNumber>
    </recommendedName>
    <alternativeName>
        <fullName evidence="1">DTB synthetase</fullName>
        <shortName evidence="1">DTBS</shortName>
    </alternativeName>
    <alternativeName>
        <fullName evidence="1">Dethiobiotin synthase</fullName>
    </alternativeName>
</protein>
<keyword evidence="1" id="KW-0093">Biotin biosynthesis</keyword>
<comment type="subunit">
    <text evidence="1">Homodimer.</text>
</comment>
<dbReference type="EMBL" id="BMOU01000001">
    <property type="protein sequence ID" value="GGN89043.1"/>
    <property type="molecule type" value="Genomic_DNA"/>
</dbReference>
<comment type="function">
    <text evidence="1">Catalyzes a mechanistically unusual reaction, the ATP-dependent insertion of CO2 between the N7 and N8 nitrogen atoms of 7,8-diaminopelargonic acid (DAPA, also called 7,8-diammoniononanoate) to form a ureido ring.</text>
</comment>
<feature type="active site" evidence="1">
    <location>
        <position position="42"/>
    </location>
</feature>
<comment type="caution">
    <text evidence="2">The sequence shown here is derived from an EMBL/GenBank/DDBJ whole genome shotgun (WGS) entry which is preliminary data.</text>
</comment>
<feature type="binding site" evidence="1">
    <location>
        <position position="21"/>
    </location>
    <ligand>
        <name>Mg(2+)</name>
        <dbReference type="ChEBI" id="CHEBI:18420"/>
    </ligand>
</feature>
<dbReference type="GO" id="GO:0009102">
    <property type="term" value="P:biotin biosynthetic process"/>
    <property type="evidence" value="ECO:0007669"/>
    <property type="project" value="UniProtKB-UniRule"/>
</dbReference>
<dbReference type="CDD" id="cd03109">
    <property type="entry name" value="DTBS"/>
    <property type="match status" value="1"/>
</dbReference>
<dbReference type="UniPathway" id="UPA00078">
    <property type="reaction ID" value="UER00161"/>
</dbReference>
<dbReference type="InterPro" id="IPR027417">
    <property type="entry name" value="P-loop_NTPase"/>
</dbReference>
<dbReference type="SUPFAM" id="SSF52540">
    <property type="entry name" value="P-loop containing nucleoside triphosphate hydrolases"/>
    <property type="match status" value="1"/>
</dbReference>
<dbReference type="NCBIfam" id="TIGR00347">
    <property type="entry name" value="bioD"/>
    <property type="match status" value="1"/>
</dbReference>
<proteinExistence type="inferred from homology"/>
<reference evidence="2" key="1">
    <citation type="journal article" date="2014" name="Int. J. Syst. Evol. Microbiol.">
        <title>Complete genome sequence of Corynebacterium casei LMG S-19264T (=DSM 44701T), isolated from a smear-ripened cheese.</title>
        <authorList>
            <consortium name="US DOE Joint Genome Institute (JGI-PGF)"/>
            <person name="Walter F."/>
            <person name="Albersmeier A."/>
            <person name="Kalinowski J."/>
            <person name="Ruckert C."/>
        </authorList>
    </citation>
    <scope>NUCLEOTIDE SEQUENCE</scope>
    <source>
        <strain evidence="2">JCM 17820</strain>
    </source>
</reference>
<dbReference type="Proteomes" id="UP000605784">
    <property type="component" value="Unassembled WGS sequence"/>
</dbReference>
<name>A0A830GIQ0_9EURY</name>
<keyword evidence="1" id="KW-0067">ATP-binding</keyword>
<comment type="caution">
    <text evidence="1">Lacks conserved residue(s) required for the propagation of feature annotation.</text>
</comment>
<dbReference type="PANTHER" id="PTHR43210">
    <property type="entry name" value="DETHIOBIOTIN SYNTHETASE"/>
    <property type="match status" value="1"/>
</dbReference>
<dbReference type="EC" id="6.3.3.3" evidence="1"/>
<dbReference type="HAMAP" id="MF_00336">
    <property type="entry name" value="BioD"/>
    <property type="match status" value="1"/>
</dbReference>
<keyword evidence="1" id="KW-0479">Metal-binding</keyword>
<feature type="binding site" evidence="1">
    <location>
        <begin position="172"/>
        <end position="173"/>
    </location>
    <ligand>
        <name>ATP</name>
        <dbReference type="ChEBI" id="CHEBI:30616"/>
    </ligand>
</feature>
<feature type="binding site" evidence="1">
    <location>
        <position position="53"/>
    </location>
    <ligand>
        <name>ATP</name>
        <dbReference type="ChEBI" id="CHEBI:30616"/>
    </ligand>
</feature>
<evidence type="ECO:0000313" key="3">
    <source>
        <dbReference type="Proteomes" id="UP000605784"/>
    </source>
</evidence>
<dbReference type="PANTHER" id="PTHR43210:SF5">
    <property type="entry name" value="DETHIOBIOTIN SYNTHETASE"/>
    <property type="match status" value="1"/>
</dbReference>
<feature type="binding site" evidence="1">
    <location>
        <begin position="112"/>
        <end position="115"/>
    </location>
    <ligand>
        <name>ATP</name>
        <dbReference type="ChEBI" id="CHEBI:30616"/>
    </ligand>
</feature>
<feature type="binding site" evidence="1">
    <location>
        <position position="46"/>
    </location>
    <ligand>
        <name>substrate</name>
    </ligand>
</feature>
<dbReference type="Pfam" id="PF13500">
    <property type="entry name" value="AAA_26"/>
    <property type="match status" value="1"/>
</dbReference>